<evidence type="ECO:0000256" key="2">
    <source>
        <dbReference type="ARBA" id="ARBA00022448"/>
    </source>
</evidence>
<keyword evidence="5" id="KW-1185">Reference proteome</keyword>
<dbReference type="PANTHER" id="PTHR43649">
    <property type="entry name" value="ARABINOSE-BINDING PROTEIN-RELATED"/>
    <property type="match status" value="1"/>
</dbReference>
<evidence type="ECO:0000313" key="4">
    <source>
        <dbReference type="EMBL" id="PSM40670.1"/>
    </source>
</evidence>
<evidence type="ECO:0000256" key="3">
    <source>
        <dbReference type="SAM" id="SignalP"/>
    </source>
</evidence>
<dbReference type="SUPFAM" id="SSF53850">
    <property type="entry name" value="Periplasmic binding protein-like II"/>
    <property type="match status" value="1"/>
</dbReference>
<accession>A0A2P8Q340</accession>
<keyword evidence="2" id="KW-0813">Transport</keyword>
<dbReference type="AlphaFoldDB" id="A0A2P8Q340"/>
<dbReference type="Gene3D" id="3.40.190.10">
    <property type="entry name" value="Periplasmic binding protein-like II"/>
    <property type="match status" value="2"/>
</dbReference>
<dbReference type="RefSeq" id="WP_107018991.1">
    <property type="nucleotide sequence ID" value="NZ_KZ679047.1"/>
</dbReference>
<dbReference type="InterPro" id="IPR050490">
    <property type="entry name" value="Bact_solute-bd_prot1"/>
</dbReference>
<name>A0A2P8Q340_9ACTN</name>
<comment type="caution">
    <text evidence="4">The sequence shown here is derived from an EMBL/GenBank/DDBJ whole genome shotgun (WGS) entry which is preliminary data.</text>
</comment>
<sequence length="448" mass="47328">MMDSTHRVRRRIAATVCAVALVIPLAACDALTPGSATAVPGPTSVPSSTAVPGGDVTLHLQFADAPLMVDALIAAFEKDHPDIDVEPQYKTFSDYVQNLKLTMTSDTAPDIAQYAVGMTDLAADGHILDLAPYREAYGWDKAIPPVSLDQLTAGQTSEATGGRALFGVPAGLSMTGIYYNKELAAKAGMDAPPKTLEEFEKQLAAAKDADLTPLGVGALDSGGLHLWAALLNQLMPTDEYWDWVNGQKGATIENPAAVEASEDMIDWGRKGYYNESANGTAQVDSTAQFTKGDSVFLINGNWAAGQLATVMGDNVGFFPMPGVQPGSPTVASGFSVSYAVSAKTEHPEAAGAFLDFLTSPEAGQIISDNGFMPPNPDAVKKPTGVLADIAEGHRRAVADDGITTFPDFAAPAMLDRLRSGVQKLISDRVTPADYLDSLQDEWEDHHGE</sequence>
<dbReference type="OrthoDB" id="2509690at2"/>
<evidence type="ECO:0000313" key="5">
    <source>
        <dbReference type="Proteomes" id="UP000240429"/>
    </source>
</evidence>
<reference evidence="4 5" key="1">
    <citation type="submission" date="2018-03" db="EMBL/GenBank/DDBJ databases">
        <title>Streptomyces dioscori sp. nov., a novel endophytic actinobacterium isolated from bulbil of Dioscorea bulbifera L.</title>
        <authorList>
            <person name="Zhikuan W."/>
        </authorList>
    </citation>
    <scope>NUCLEOTIDE SEQUENCE [LARGE SCALE GENOMIC DNA]</scope>
    <source>
        <strain evidence="4 5">A217</strain>
    </source>
</reference>
<dbReference type="Pfam" id="PF01547">
    <property type="entry name" value="SBP_bac_1"/>
    <property type="match status" value="1"/>
</dbReference>
<evidence type="ECO:0000256" key="1">
    <source>
        <dbReference type="ARBA" id="ARBA00008520"/>
    </source>
</evidence>
<organism evidence="4 5">
    <name type="scientific">Streptomyces dioscori</name>
    <dbReference type="NCBI Taxonomy" id="2109333"/>
    <lineage>
        <taxon>Bacteria</taxon>
        <taxon>Bacillati</taxon>
        <taxon>Actinomycetota</taxon>
        <taxon>Actinomycetes</taxon>
        <taxon>Kitasatosporales</taxon>
        <taxon>Streptomycetaceae</taxon>
        <taxon>Streptomyces</taxon>
        <taxon>Streptomyces aurantiacus group</taxon>
    </lineage>
</organism>
<protein>
    <submittedName>
        <fullName evidence="4">ABC transporter substrate-binding protein</fullName>
    </submittedName>
</protein>
<proteinExistence type="inferred from homology"/>
<comment type="similarity">
    <text evidence="1">Belongs to the bacterial solute-binding protein 1 family.</text>
</comment>
<dbReference type="EMBL" id="PYBJ01000017">
    <property type="protein sequence ID" value="PSM40670.1"/>
    <property type="molecule type" value="Genomic_DNA"/>
</dbReference>
<keyword evidence="3" id="KW-0732">Signal</keyword>
<dbReference type="InterPro" id="IPR006059">
    <property type="entry name" value="SBP"/>
</dbReference>
<gene>
    <name evidence="4" type="ORF">C6Y14_24575</name>
</gene>
<dbReference type="Proteomes" id="UP000240429">
    <property type="component" value="Unassembled WGS sequence"/>
</dbReference>
<feature type="signal peptide" evidence="3">
    <location>
        <begin position="1"/>
        <end position="38"/>
    </location>
</feature>
<dbReference type="PANTHER" id="PTHR43649:SF29">
    <property type="entry name" value="OSMOPROTECTIVE COMPOUNDS-BINDING PROTEIN GGTB"/>
    <property type="match status" value="1"/>
</dbReference>
<feature type="chain" id="PRO_5015167753" evidence="3">
    <location>
        <begin position="39"/>
        <end position="448"/>
    </location>
</feature>